<feature type="compositionally biased region" description="Basic and acidic residues" evidence="4">
    <location>
        <begin position="742"/>
        <end position="752"/>
    </location>
</feature>
<dbReference type="Pfam" id="PF13181">
    <property type="entry name" value="TPR_8"/>
    <property type="match status" value="1"/>
</dbReference>
<dbReference type="PANTHER" id="PTHR45586">
    <property type="entry name" value="TPR REPEAT-CONTAINING PROTEIN PA4667"/>
    <property type="match status" value="1"/>
</dbReference>
<reference evidence="5 6" key="1">
    <citation type="journal article" date="2016" name="Nat. Commun.">
        <title>Thousands of microbial genomes shed light on interconnected biogeochemical processes in an aquifer system.</title>
        <authorList>
            <person name="Anantharaman K."/>
            <person name="Brown C.T."/>
            <person name="Hug L.A."/>
            <person name="Sharon I."/>
            <person name="Castelle C.J."/>
            <person name="Probst A.J."/>
            <person name="Thomas B.C."/>
            <person name="Singh A."/>
            <person name="Wilkins M.J."/>
            <person name="Karaoz U."/>
            <person name="Brodie E.L."/>
            <person name="Williams K.H."/>
            <person name="Hubbard S.S."/>
            <person name="Banfield J.F."/>
        </authorList>
    </citation>
    <scope>NUCLEOTIDE SEQUENCE [LARGE SCALE GENOMIC DNA]</scope>
</reference>
<dbReference type="InterPro" id="IPR019734">
    <property type="entry name" value="TPR_rpt"/>
</dbReference>
<feature type="region of interest" description="Disordered" evidence="4">
    <location>
        <begin position="219"/>
        <end position="251"/>
    </location>
</feature>
<feature type="compositionally biased region" description="Low complexity" evidence="4">
    <location>
        <begin position="434"/>
        <end position="450"/>
    </location>
</feature>
<dbReference type="InterPro" id="IPR011990">
    <property type="entry name" value="TPR-like_helical_dom_sf"/>
</dbReference>
<feature type="region of interest" description="Disordered" evidence="4">
    <location>
        <begin position="655"/>
        <end position="752"/>
    </location>
</feature>
<feature type="compositionally biased region" description="Low complexity" evidence="4">
    <location>
        <begin position="412"/>
        <end position="422"/>
    </location>
</feature>
<dbReference type="PROSITE" id="PS50005">
    <property type="entry name" value="TPR"/>
    <property type="match status" value="3"/>
</dbReference>
<dbReference type="SMART" id="SM00028">
    <property type="entry name" value="TPR"/>
    <property type="match status" value="8"/>
</dbReference>
<evidence type="ECO:0000256" key="1">
    <source>
        <dbReference type="ARBA" id="ARBA00022737"/>
    </source>
</evidence>
<keyword evidence="1" id="KW-0677">Repeat</keyword>
<dbReference type="InterPro" id="IPR051012">
    <property type="entry name" value="CellSynth/LPSAsmb/PSIAsmb"/>
</dbReference>
<protein>
    <recommendedName>
        <fullName evidence="7">Tetratricopeptide repeat protein</fullName>
    </recommendedName>
</protein>
<sequence>MAKVDQIRAKAAEYFQKGDFAKAVSEYKKVLDLEPGNASTYNFIGDAYVKLSNVGEAVSSYLEAVRGYSNDALYNNAIAVCKKILRVNKDDPEVYKTLGDLYIQQGLVNEAITNLLEYAERKIKQGKADEAFPIYHQIVEINPQNLAVRSKLAEMYLTQKKIPEAIEEFSQLAKTYRDQGRMIEAESLEAKVRGMKGEAAPAQAAPEAEVKPDSIIEELSQQRPETPAQKQTTPELVIDKEPEPPREEEAAKQDWATNIELGDLLVEIGSTQEALDQYHTAANGYMNDGNVGKSVEVYKKIANLQPLELRSRQKLVEIALQNNQQDDLIEAYLGLAECLHRRELREQAAAVYQKVLEMDPVNESALESLSLLLPEMPEGAFEMPGMEIHQEPASPQEAVPDISFIQPTAPQFEEQPQAQEPAAWPPEPAPVEAPPAWEAPQPEPENAQPESFMHHGEPQPEEPQFHGQPAEPPASDDVHWGREIVEGGRQSRVKFSVADEEPATAPGAQEEFLSLQDILAEFKEGVYQSINQEDFQGHYDLGIAYKEMGLVEEAIAEFQIASKGEKERLKSFEMLGICFLDRGEPKFAVKQLERGLSTPGYSDEDYIGLRYSLAQAYELTGEIPSAIKTLEDIYTTDVNFRDVGQRLQSLRASLAPAAPPAATPRPAPQPAPPPAPQPRPAAPVPQPPAARPMPQAPQIQRPAAPPPRPAMQPAAPAPQYQPAPEPEAESAPKPKPIPSKLKKPEKQRISYV</sequence>
<dbReference type="Gene3D" id="1.25.40.10">
    <property type="entry name" value="Tetratricopeptide repeat domain"/>
    <property type="match status" value="5"/>
</dbReference>
<dbReference type="PANTHER" id="PTHR45586:SF1">
    <property type="entry name" value="LIPOPOLYSACCHARIDE ASSEMBLY PROTEIN B"/>
    <property type="match status" value="1"/>
</dbReference>
<evidence type="ECO:0000313" key="6">
    <source>
        <dbReference type="Proteomes" id="UP000177230"/>
    </source>
</evidence>
<feature type="compositionally biased region" description="Pro residues" evidence="4">
    <location>
        <begin position="423"/>
        <end position="433"/>
    </location>
</feature>
<feature type="compositionally biased region" description="Polar residues" evidence="4">
    <location>
        <begin position="219"/>
        <end position="234"/>
    </location>
</feature>
<proteinExistence type="predicted"/>
<organism evidence="5 6">
    <name type="scientific">Candidatus Edwardsbacteria bacterium GWF2_54_11</name>
    <dbReference type="NCBI Taxonomy" id="1817851"/>
    <lineage>
        <taxon>Bacteria</taxon>
        <taxon>Candidatus Edwardsiibacteriota</taxon>
    </lineage>
</organism>
<evidence type="ECO:0000256" key="4">
    <source>
        <dbReference type="SAM" id="MobiDB-lite"/>
    </source>
</evidence>
<name>A0A1F5R1R6_9BACT</name>
<evidence type="ECO:0000313" key="5">
    <source>
        <dbReference type="EMBL" id="OGF08442.1"/>
    </source>
</evidence>
<accession>A0A1F5R1R6</accession>
<dbReference type="Pfam" id="PF14559">
    <property type="entry name" value="TPR_19"/>
    <property type="match status" value="1"/>
</dbReference>
<feature type="region of interest" description="Disordered" evidence="4">
    <location>
        <begin position="412"/>
        <end position="478"/>
    </location>
</feature>
<feature type="compositionally biased region" description="Pro residues" evidence="4">
    <location>
        <begin position="657"/>
        <end position="695"/>
    </location>
</feature>
<feature type="repeat" description="TPR" evidence="3">
    <location>
        <begin position="329"/>
        <end position="362"/>
    </location>
</feature>
<dbReference type="SUPFAM" id="SSF48452">
    <property type="entry name" value="TPR-like"/>
    <property type="match status" value="3"/>
</dbReference>
<evidence type="ECO:0000256" key="3">
    <source>
        <dbReference type="PROSITE-ProRule" id="PRU00339"/>
    </source>
</evidence>
<dbReference type="Proteomes" id="UP000177230">
    <property type="component" value="Unassembled WGS sequence"/>
</dbReference>
<keyword evidence="2 3" id="KW-0802">TPR repeat</keyword>
<evidence type="ECO:0000256" key="2">
    <source>
        <dbReference type="ARBA" id="ARBA00022803"/>
    </source>
</evidence>
<feature type="repeat" description="TPR" evidence="3">
    <location>
        <begin position="4"/>
        <end position="37"/>
    </location>
</feature>
<dbReference type="EMBL" id="MFFM01000047">
    <property type="protein sequence ID" value="OGF08442.1"/>
    <property type="molecule type" value="Genomic_DNA"/>
</dbReference>
<dbReference type="AlphaFoldDB" id="A0A1F5R1R6"/>
<feature type="repeat" description="TPR" evidence="3">
    <location>
        <begin position="38"/>
        <end position="71"/>
    </location>
</feature>
<evidence type="ECO:0008006" key="7">
    <source>
        <dbReference type="Google" id="ProtNLM"/>
    </source>
</evidence>
<gene>
    <name evidence="5" type="ORF">A2024_06975</name>
</gene>
<feature type="compositionally biased region" description="Basic and acidic residues" evidence="4">
    <location>
        <begin position="237"/>
        <end position="251"/>
    </location>
</feature>
<dbReference type="Pfam" id="PF13414">
    <property type="entry name" value="TPR_11"/>
    <property type="match status" value="1"/>
</dbReference>
<feature type="compositionally biased region" description="Pro residues" evidence="4">
    <location>
        <begin position="703"/>
        <end position="725"/>
    </location>
</feature>
<comment type="caution">
    <text evidence="5">The sequence shown here is derived from an EMBL/GenBank/DDBJ whole genome shotgun (WGS) entry which is preliminary data.</text>
</comment>